<evidence type="ECO:0000313" key="14">
    <source>
        <dbReference type="Proteomes" id="UP000777784"/>
    </source>
</evidence>
<dbReference type="Proteomes" id="UP000777784">
    <property type="component" value="Unassembled WGS sequence"/>
</dbReference>
<feature type="transmembrane region" description="Helical" evidence="10">
    <location>
        <begin position="100"/>
        <end position="118"/>
    </location>
</feature>
<evidence type="ECO:0000256" key="10">
    <source>
        <dbReference type="SAM" id="Phobius"/>
    </source>
</evidence>
<comment type="subcellular location">
    <subcellularLocation>
        <location evidence="1">Cell inner membrane</location>
        <topology evidence="1">Multi-pass membrane protein</topology>
    </subcellularLocation>
    <subcellularLocation>
        <location evidence="9">Cell membrane</location>
        <topology evidence="9">Multi-pass membrane protein</topology>
    </subcellularLocation>
</comment>
<dbReference type="Gene3D" id="1.20.120.1220">
    <property type="match status" value="1"/>
</dbReference>
<dbReference type="InterPro" id="IPR000045">
    <property type="entry name" value="Prepilin_IV_endopep_pep"/>
</dbReference>
<name>A0A948RUW4_UNCEI</name>
<keyword evidence="9" id="KW-0511">Multifunctional enzyme</keyword>
<accession>A0A948RUW4</accession>
<feature type="transmembrane region" description="Helical" evidence="10">
    <location>
        <begin position="6"/>
        <end position="26"/>
    </location>
</feature>
<dbReference type="InterPro" id="IPR014032">
    <property type="entry name" value="Peptidase_A24A_bac"/>
</dbReference>
<keyword evidence="6 10" id="KW-1133">Transmembrane helix</keyword>
<dbReference type="GO" id="GO:0032259">
    <property type="term" value="P:methylation"/>
    <property type="evidence" value="ECO:0007669"/>
    <property type="project" value="UniProtKB-KW"/>
</dbReference>
<dbReference type="EC" id="2.1.1.-" evidence="9"/>
<keyword evidence="9" id="KW-0378">Hydrolase</keyword>
<evidence type="ECO:0000259" key="12">
    <source>
        <dbReference type="Pfam" id="PF06750"/>
    </source>
</evidence>
<dbReference type="GO" id="GO:0004190">
    <property type="term" value="F:aspartic-type endopeptidase activity"/>
    <property type="evidence" value="ECO:0007669"/>
    <property type="project" value="UniProtKB-EC"/>
</dbReference>
<dbReference type="GO" id="GO:0006465">
    <property type="term" value="P:signal peptide processing"/>
    <property type="evidence" value="ECO:0007669"/>
    <property type="project" value="TreeGrafter"/>
</dbReference>
<keyword evidence="9" id="KW-0489">Methyltransferase</keyword>
<dbReference type="Pfam" id="PF01478">
    <property type="entry name" value="Peptidase_A24"/>
    <property type="match status" value="1"/>
</dbReference>
<keyword evidence="5 9" id="KW-0812">Transmembrane</keyword>
<keyword evidence="7 10" id="KW-0472">Membrane</keyword>
<dbReference type="PANTHER" id="PTHR30487">
    <property type="entry name" value="TYPE 4 PREPILIN-LIKE PROTEINS LEADER PEPTIDE-PROCESSING ENZYME"/>
    <property type="match status" value="1"/>
</dbReference>
<comment type="function">
    <text evidence="9">Plays an essential role in type IV pili and type II pseudopili formation by proteolytically removing the leader sequence from substrate proteins and subsequently monomethylating the alpha-amino group of the newly exposed N-terminal phenylalanine.</text>
</comment>
<comment type="caution">
    <text evidence="13">The sequence shown here is derived from an EMBL/GenBank/DDBJ whole genome shotgun (WGS) entry which is preliminary data.</text>
</comment>
<feature type="transmembrane region" description="Helical" evidence="10">
    <location>
        <begin position="73"/>
        <end position="94"/>
    </location>
</feature>
<feature type="transmembrane region" description="Helical" evidence="10">
    <location>
        <begin position="228"/>
        <end position="246"/>
    </location>
</feature>
<evidence type="ECO:0000256" key="5">
    <source>
        <dbReference type="ARBA" id="ARBA00022692"/>
    </source>
</evidence>
<keyword evidence="4" id="KW-0997">Cell inner membrane</keyword>
<feature type="domain" description="Prepilin type IV endopeptidase peptidase" evidence="11">
    <location>
        <begin position="108"/>
        <end position="215"/>
    </location>
</feature>
<keyword evidence="9" id="KW-0645">Protease</keyword>
<evidence type="ECO:0000256" key="8">
    <source>
        <dbReference type="RuleBase" id="RU003793"/>
    </source>
</evidence>
<evidence type="ECO:0000256" key="2">
    <source>
        <dbReference type="ARBA" id="ARBA00005801"/>
    </source>
</evidence>
<dbReference type="InterPro" id="IPR010627">
    <property type="entry name" value="Prepilin_pept_A24_N"/>
</dbReference>
<organism evidence="13 14">
    <name type="scientific">Eiseniibacteriota bacterium</name>
    <dbReference type="NCBI Taxonomy" id="2212470"/>
    <lineage>
        <taxon>Bacteria</taxon>
        <taxon>Candidatus Eiseniibacteriota</taxon>
    </lineage>
</organism>
<dbReference type="GO" id="GO:0008168">
    <property type="term" value="F:methyltransferase activity"/>
    <property type="evidence" value="ECO:0007669"/>
    <property type="project" value="UniProtKB-KW"/>
</dbReference>
<evidence type="ECO:0000259" key="11">
    <source>
        <dbReference type="Pfam" id="PF01478"/>
    </source>
</evidence>
<dbReference type="InterPro" id="IPR050882">
    <property type="entry name" value="Prepilin_peptidase/N-MTase"/>
</dbReference>
<dbReference type="PANTHER" id="PTHR30487:SF0">
    <property type="entry name" value="PREPILIN LEADER PEPTIDASE_N-METHYLTRANSFERASE-RELATED"/>
    <property type="match status" value="1"/>
</dbReference>
<feature type="transmembrane region" description="Helical" evidence="10">
    <location>
        <begin position="125"/>
        <end position="144"/>
    </location>
</feature>
<keyword evidence="9" id="KW-0808">Transferase</keyword>
<comment type="catalytic activity">
    <reaction evidence="9">
        <text>Typically cleaves a -Gly-|-Phe- bond to release an N-terminal, basic peptide of 5-8 residues from type IV prepilin, and then N-methylates the new N-terminal amino group, the methyl donor being S-adenosyl-L-methionine.</text>
        <dbReference type="EC" id="3.4.23.43"/>
    </reaction>
</comment>
<feature type="domain" description="Prepilin peptidase A24 N-terminal" evidence="12">
    <location>
        <begin position="14"/>
        <end position="93"/>
    </location>
</feature>
<proteinExistence type="inferred from homology"/>
<evidence type="ECO:0000256" key="7">
    <source>
        <dbReference type="ARBA" id="ARBA00023136"/>
    </source>
</evidence>
<evidence type="ECO:0000256" key="4">
    <source>
        <dbReference type="ARBA" id="ARBA00022519"/>
    </source>
</evidence>
<evidence type="ECO:0000256" key="6">
    <source>
        <dbReference type="ARBA" id="ARBA00022989"/>
    </source>
</evidence>
<dbReference type="AlphaFoldDB" id="A0A948RUW4"/>
<sequence>MWFHAGWGQVVVIIVGLVLGSFLNVVRVRLPEGGSILFPSSHCPRCKAKVRPWDNIPVLSYLLLGGRCRDCRLVISWCYPVVELLSAVVLWFTVRNAPTPMAAAFSAVFALALLLVLFIDLDWQIIPDVITLPGIVLGLLAGFWMEGGVLPRLIGAAVGGLGLLTLAWLYRAATGTDGLGMGDVKLLAMVGAFLGWKGTLGVILLGSLAGSLLGLALLVAGRADRKTTLPFGSFLAPAAWVVLYWGQNLWEVYRGLCRALGG</sequence>
<dbReference type="PRINTS" id="PR00864">
    <property type="entry name" value="PREPILNPTASE"/>
</dbReference>
<dbReference type="GO" id="GO:0005886">
    <property type="term" value="C:plasma membrane"/>
    <property type="evidence" value="ECO:0007669"/>
    <property type="project" value="UniProtKB-SubCell"/>
</dbReference>
<dbReference type="EMBL" id="JAHJDP010000061">
    <property type="protein sequence ID" value="MBU2691445.1"/>
    <property type="molecule type" value="Genomic_DNA"/>
</dbReference>
<dbReference type="EC" id="3.4.23.43" evidence="9"/>
<reference evidence="13" key="1">
    <citation type="submission" date="2021-05" db="EMBL/GenBank/DDBJ databases">
        <title>Energy efficiency and biological interactions define the core microbiome of deep oligotrophic groundwater.</title>
        <authorList>
            <person name="Mehrshad M."/>
            <person name="Lopez-Fernandez M."/>
            <person name="Bell E."/>
            <person name="Bernier-Latmani R."/>
            <person name="Bertilsson S."/>
            <person name="Dopson M."/>
        </authorList>
    </citation>
    <scope>NUCLEOTIDE SEQUENCE</scope>
    <source>
        <strain evidence="13">Modern_marine.mb.64</strain>
    </source>
</reference>
<gene>
    <name evidence="13" type="ORF">KJ970_11010</name>
</gene>
<dbReference type="Pfam" id="PF06750">
    <property type="entry name" value="A24_N_bact"/>
    <property type="match status" value="1"/>
</dbReference>
<protein>
    <recommendedName>
        <fullName evidence="9">Prepilin leader peptidase/N-methyltransferase</fullName>
        <ecNumber evidence="9">2.1.1.-</ecNumber>
        <ecNumber evidence="9">3.4.23.43</ecNumber>
    </recommendedName>
</protein>
<comment type="similarity">
    <text evidence="2 8">Belongs to the peptidase A24 family.</text>
</comment>
<evidence type="ECO:0000256" key="3">
    <source>
        <dbReference type="ARBA" id="ARBA00022475"/>
    </source>
</evidence>
<feature type="transmembrane region" description="Helical" evidence="10">
    <location>
        <begin position="150"/>
        <end position="170"/>
    </location>
</feature>
<evidence type="ECO:0000256" key="9">
    <source>
        <dbReference type="RuleBase" id="RU003794"/>
    </source>
</evidence>
<evidence type="ECO:0000313" key="13">
    <source>
        <dbReference type="EMBL" id="MBU2691445.1"/>
    </source>
</evidence>
<keyword evidence="3" id="KW-1003">Cell membrane</keyword>
<evidence type="ECO:0000256" key="1">
    <source>
        <dbReference type="ARBA" id="ARBA00004429"/>
    </source>
</evidence>